<dbReference type="Proteomes" id="UP001497382">
    <property type="component" value="Unassembled WGS sequence"/>
</dbReference>
<reference evidence="1 2" key="1">
    <citation type="submission" date="2024-04" db="EMBL/GenBank/DDBJ databases">
        <authorList>
            <person name="Rising A."/>
            <person name="Reimegard J."/>
            <person name="Sonavane S."/>
            <person name="Akerstrom W."/>
            <person name="Nylinder S."/>
            <person name="Hedman E."/>
            <person name="Kallberg Y."/>
        </authorList>
    </citation>
    <scope>NUCLEOTIDE SEQUENCE [LARGE SCALE GENOMIC DNA]</scope>
</reference>
<organism evidence="1 2">
    <name type="scientific">Larinioides sclopetarius</name>
    <dbReference type="NCBI Taxonomy" id="280406"/>
    <lineage>
        <taxon>Eukaryota</taxon>
        <taxon>Metazoa</taxon>
        <taxon>Ecdysozoa</taxon>
        <taxon>Arthropoda</taxon>
        <taxon>Chelicerata</taxon>
        <taxon>Arachnida</taxon>
        <taxon>Araneae</taxon>
        <taxon>Araneomorphae</taxon>
        <taxon>Entelegynae</taxon>
        <taxon>Araneoidea</taxon>
        <taxon>Araneidae</taxon>
        <taxon>Larinioides</taxon>
    </lineage>
</organism>
<keyword evidence="2" id="KW-1185">Reference proteome</keyword>
<feature type="non-terminal residue" evidence="1">
    <location>
        <position position="37"/>
    </location>
</feature>
<evidence type="ECO:0000313" key="1">
    <source>
        <dbReference type="EMBL" id="CAL1278260.1"/>
    </source>
</evidence>
<comment type="caution">
    <text evidence="1">The sequence shown here is derived from an EMBL/GenBank/DDBJ whole genome shotgun (WGS) entry which is preliminary data.</text>
</comment>
<dbReference type="EMBL" id="CAXIEN010000110">
    <property type="protein sequence ID" value="CAL1278260.1"/>
    <property type="molecule type" value="Genomic_DNA"/>
</dbReference>
<dbReference type="AlphaFoldDB" id="A0AAV2A2J3"/>
<name>A0AAV2A2J3_9ARAC</name>
<accession>A0AAV2A2J3</accession>
<sequence>MKGHSTFFLGLHVPQLGGFAEADPILGQHLHRVRSAR</sequence>
<evidence type="ECO:0000313" key="2">
    <source>
        <dbReference type="Proteomes" id="UP001497382"/>
    </source>
</evidence>
<gene>
    <name evidence="1" type="ORF">LARSCL_LOCUS9679</name>
</gene>
<proteinExistence type="predicted"/>
<protein>
    <submittedName>
        <fullName evidence="1">Uncharacterized protein</fullName>
    </submittedName>
</protein>